<dbReference type="AlphaFoldDB" id="A0A1G2B4Z3"/>
<reference evidence="1 2" key="1">
    <citation type="journal article" date="2016" name="Nat. Commun.">
        <title>Thousands of microbial genomes shed light on interconnected biogeochemical processes in an aquifer system.</title>
        <authorList>
            <person name="Anantharaman K."/>
            <person name="Brown C.T."/>
            <person name="Hug L.A."/>
            <person name="Sharon I."/>
            <person name="Castelle C.J."/>
            <person name="Probst A.J."/>
            <person name="Thomas B.C."/>
            <person name="Singh A."/>
            <person name="Wilkins M.J."/>
            <person name="Karaoz U."/>
            <person name="Brodie E.L."/>
            <person name="Williams K.H."/>
            <person name="Hubbard S.S."/>
            <person name="Banfield J.F."/>
        </authorList>
    </citation>
    <scope>NUCLEOTIDE SEQUENCE [LARGE SCALE GENOMIC DNA]</scope>
</reference>
<organism evidence="1 2">
    <name type="scientific">Candidatus Kerfeldbacteria bacterium RIFCSPHIGHO2_12_FULL_48_17</name>
    <dbReference type="NCBI Taxonomy" id="1798542"/>
    <lineage>
        <taxon>Bacteria</taxon>
        <taxon>Candidatus Kerfeldiibacteriota</taxon>
    </lineage>
</organism>
<gene>
    <name evidence="1" type="ORF">A3F54_05350</name>
</gene>
<protein>
    <submittedName>
        <fullName evidence="1">Uncharacterized protein</fullName>
    </submittedName>
</protein>
<evidence type="ECO:0000313" key="2">
    <source>
        <dbReference type="Proteomes" id="UP000176952"/>
    </source>
</evidence>
<comment type="caution">
    <text evidence="1">The sequence shown here is derived from an EMBL/GenBank/DDBJ whole genome shotgun (WGS) entry which is preliminary data.</text>
</comment>
<evidence type="ECO:0000313" key="1">
    <source>
        <dbReference type="EMBL" id="OGY83776.1"/>
    </source>
</evidence>
<dbReference type="Proteomes" id="UP000176952">
    <property type="component" value="Unassembled WGS sequence"/>
</dbReference>
<accession>A0A1G2B4Z3</accession>
<proteinExistence type="predicted"/>
<name>A0A1G2B4Z3_9BACT</name>
<dbReference type="EMBL" id="MHKD01000019">
    <property type="protein sequence ID" value="OGY83776.1"/>
    <property type="molecule type" value="Genomic_DNA"/>
</dbReference>
<sequence>MSEKNKNKNILFGLNPTDAAATALARTLWKTSYFQGNPGKVNTKMGGSGADYNQRHQAWVLHNEAWWGHGGAHGVIRFAAERLEKSKAEFSVPTELWGEVEMVQVGGDKLVPKDEVSPYQAVVWAVAQQSYAAWKAHQKRVFYEKGAQIQSMELDLFRLVWERSYFNNFVPVYPEDFARELVAEFGGEIALQAAIVMGRFKRHLQVGADFPFADGDGNFSELGKAYIPAWITRAEADAAYSTPADIKNYWGAFGFCFPNLPLEKPVAQKYLHAVLAAMKKILAFSKDSHVPEIDLLQEEAHSR</sequence>